<dbReference type="InterPro" id="IPR013325">
    <property type="entry name" value="RNA_pol_sigma_r2"/>
</dbReference>
<keyword evidence="2" id="KW-0805">Transcription regulation</keyword>
<evidence type="ECO:0000259" key="6">
    <source>
        <dbReference type="Pfam" id="PF08281"/>
    </source>
</evidence>
<dbReference type="SUPFAM" id="SSF88946">
    <property type="entry name" value="Sigma2 domain of RNA polymerase sigma factors"/>
    <property type="match status" value="1"/>
</dbReference>
<dbReference type="Proteomes" id="UP000188559">
    <property type="component" value="Unassembled WGS sequence"/>
</dbReference>
<dbReference type="InterPro" id="IPR013249">
    <property type="entry name" value="RNA_pol_sigma70_r4_t2"/>
</dbReference>
<dbReference type="PANTHER" id="PTHR43133:SF53">
    <property type="entry name" value="ECF RNA POLYMERASE SIGMA-E FACTOR"/>
    <property type="match status" value="1"/>
</dbReference>
<gene>
    <name evidence="7" type="ORF">BLL37_22570</name>
</gene>
<protein>
    <submittedName>
        <fullName evidence="7">RNA polymerase subunit sigma-24</fullName>
    </submittedName>
</protein>
<evidence type="ECO:0000256" key="1">
    <source>
        <dbReference type="ARBA" id="ARBA00010641"/>
    </source>
</evidence>
<dbReference type="Pfam" id="PF08281">
    <property type="entry name" value="Sigma70_r4_2"/>
    <property type="match status" value="1"/>
</dbReference>
<comment type="similarity">
    <text evidence="1">Belongs to the sigma-70 factor family. ECF subfamily.</text>
</comment>
<dbReference type="NCBIfam" id="TIGR02937">
    <property type="entry name" value="sigma70-ECF"/>
    <property type="match status" value="1"/>
</dbReference>
<dbReference type="InterPro" id="IPR013324">
    <property type="entry name" value="RNA_pol_sigma_r3/r4-like"/>
</dbReference>
<dbReference type="EMBL" id="MNPV01000007">
    <property type="protein sequence ID" value="ONH41961.1"/>
    <property type="molecule type" value="Genomic_DNA"/>
</dbReference>
<dbReference type="InterPro" id="IPR039425">
    <property type="entry name" value="RNA_pol_sigma-70-like"/>
</dbReference>
<evidence type="ECO:0000256" key="2">
    <source>
        <dbReference type="ARBA" id="ARBA00023015"/>
    </source>
</evidence>
<dbReference type="GO" id="GO:0003677">
    <property type="term" value="F:DNA binding"/>
    <property type="evidence" value="ECO:0007669"/>
    <property type="project" value="InterPro"/>
</dbReference>
<comment type="caution">
    <text evidence="7">The sequence shown here is derived from an EMBL/GenBank/DDBJ whole genome shotgun (WGS) entry which is preliminary data.</text>
</comment>
<dbReference type="InterPro" id="IPR036388">
    <property type="entry name" value="WH-like_DNA-bd_sf"/>
</dbReference>
<keyword evidence="4" id="KW-0804">Transcription</keyword>
<dbReference type="Gene3D" id="1.10.1740.10">
    <property type="match status" value="1"/>
</dbReference>
<evidence type="ECO:0000313" key="7">
    <source>
        <dbReference type="EMBL" id="ONH41961.1"/>
    </source>
</evidence>
<keyword evidence="8" id="KW-1185">Reference proteome</keyword>
<keyword evidence="3" id="KW-0731">Sigma factor</keyword>
<evidence type="ECO:0000313" key="8">
    <source>
        <dbReference type="Proteomes" id="UP000188559"/>
    </source>
</evidence>
<reference evidence="7 8" key="1">
    <citation type="submission" date="2016-10" db="EMBL/GenBank/DDBJ databases">
        <title>Pseudomonas lactis sp. nov. and Pseudomonas paralactis sp. nov., isolated from bovine raw milk.</title>
        <authorList>
            <person name="Von Neubeck M."/>
            <person name="Huptas C."/>
            <person name="Glueck C."/>
            <person name="Krewinkel M."/>
            <person name="Stoeckel M."/>
            <person name="Stressler T."/>
            <person name="Fischer L."/>
            <person name="Hinrichs J."/>
            <person name="Scherer S."/>
            <person name="Wenning M."/>
        </authorList>
    </citation>
    <scope>NUCLEOTIDE SEQUENCE [LARGE SCALE GENOMIC DNA]</scope>
    <source>
        <strain evidence="7 8">DSM 18862</strain>
    </source>
</reference>
<evidence type="ECO:0000256" key="3">
    <source>
        <dbReference type="ARBA" id="ARBA00023082"/>
    </source>
</evidence>
<dbReference type="InterPro" id="IPR007627">
    <property type="entry name" value="RNA_pol_sigma70_r2"/>
</dbReference>
<organism evidence="7 8">
    <name type="scientific">Pseudomonas azotoformans</name>
    <dbReference type="NCBI Taxonomy" id="47878"/>
    <lineage>
        <taxon>Bacteria</taxon>
        <taxon>Pseudomonadati</taxon>
        <taxon>Pseudomonadota</taxon>
        <taxon>Gammaproteobacteria</taxon>
        <taxon>Pseudomonadales</taxon>
        <taxon>Pseudomonadaceae</taxon>
        <taxon>Pseudomonas</taxon>
    </lineage>
</organism>
<dbReference type="OrthoDB" id="9782108at2"/>
<feature type="domain" description="RNA polymerase sigma factor 70 region 4 type 2" evidence="6">
    <location>
        <begin position="143"/>
        <end position="194"/>
    </location>
</feature>
<dbReference type="Pfam" id="PF04542">
    <property type="entry name" value="Sigma70_r2"/>
    <property type="match status" value="1"/>
</dbReference>
<dbReference type="GO" id="GO:0006352">
    <property type="term" value="P:DNA-templated transcription initiation"/>
    <property type="evidence" value="ECO:0007669"/>
    <property type="project" value="InterPro"/>
</dbReference>
<proteinExistence type="inferred from homology"/>
<sequence length="208" mass="22770">MLVRQQDGSREVAMDEAQLVGRLLRGEQSAYRDLVNTYQGAMRAVACAIAGHRHVDDVVQEAWLAIVRGVGGFQGRSSLKTWMLTVTANKAKCRYGVTRREALLDGGLGGERFCAVGGQWVGGPVGWHEDTPEALIGEDELRLCIEQALQELSVLQSGALILRERVGLELDEVAELLGVSVPNARVLLHRARLRVFAAIERYEASGSY</sequence>
<feature type="domain" description="RNA polymerase sigma-70 region 2" evidence="5">
    <location>
        <begin position="34"/>
        <end position="92"/>
    </location>
</feature>
<evidence type="ECO:0000256" key="4">
    <source>
        <dbReference type="ARBA" id="ARBA00023163"/>
    </source>
</evidence>
<accession>A0A1V2JB86</accession>
<dbReference type="InterPro" id="IPR014284">
    <property type="entry name" value="RNA_pol_sigma-70_dom"/>
</dbReference>
<dbReference type="Gene3D" id="1.10.10.10">
    <property type="entry name" value="Winged helix-like DNA-binding domain superfamily/Winged helix DNA-binding domain"/>
    <property type="match status" value="1"/>
</dbReference>
<name>A0A1V2JB86_PSEAZ</name>
<dbReference type="SUPFAM" id="SSF88659">
    <property type="entry name" value="Sigma3 and sigma4 domains of RNA polymerase sigma factors"/>
    <property type="match status" value="1"/>
</dbReference>
<dbReference type="AlphaFoldDB" id="A0A1V2JB86"/>
<dbReference type="GO" id="GO:0016987">
    <property type="term" value="F:sigma factor activity"/>
    <property type="evidence" value="ECO:0007669"/>
    <property type="project" value="UniProtKB-KW"/>
</dbReference>
<evidence type="ECO:0000259" key="5">
    <source>
        <dbReference type="Pfam" id="PF04542"/>
    </source>
</evidence>
<dbReference type="PANTHER" id="PTHR43133">
    <property type="entry name" value="RNA POLYMERASE ECF-TYPE SIGMA FACTO"/>
    <property type="match status" value="1"/>
</dbReference>